<evidence type="ECO:0000313" key="3">
    <source>
        <dbReference type="Proteomes" id="UP000593568"/>
    </source>
</evidence>
<dbReference type="PANTHER" id="PTHR46168">
    <property type="entry name" value="ARMADILLO REPEAT ONLY 4"/>
    <property type="match status" value="1"/>
</dbReference>
<feature type="non-terminal residue" evidence="2">
    <location>
        <position position="227"/>
    </location>
</feature>
<dbReference type="Gene3D" id="1.20.930.20">
    <property type="entry name" value="Adaptor protein Cbl, N-terminal domain"/>
    <property type="match status" value="1"/>
</dbReference>
<keyword evidence="3" id="KW-1185">Reference proteome</keyword>
<dbReference type="AlphaFoldDB" id="A0A7J9E0L4"/>
<dbReference type="PANTHER" id="PTHR46168:SF12">
    <property type="entry name" value="ARMADILLO REPEAT ONLY 4-LIKE PROTEIN"/>
    <property type="match status" value="1"/>
</dbReference>
<gene>
    <name evidence="2" type="ORF">Gotri_015579</name>
</gene>
<dbReference type="InterPro" id="IPR056694">
    <property type="entry name" value="DUF7792"/>
</dbReference>
<proteinExistence type="predicted"/>
<dbReference type="Pfam" id="PF25055">
    <property type="entry name" value="DUF7792"/>
    <property type="match status" value="1"/>
</dbReference>
<dbReference type="InterPro" id="IPR036537">
    <property type="entry name" value="Adaptor_Cbl_N_dom_sf"/>
</dbReference>
<evidence type="ECO:0000259" key="1">
    <source>
        <dbReference type="Pfam" id="PF25055"/>
    </source>
</evidence>
<dbReference type="Proteomes" id="UP000593568">
    <property type="component" value="Unassembled WGS sequence"/>
</dbReference>
<feature type="domain" description="DUF7792" evidence="1">
    <location>
        <begin position="11"/>
        <end position="130"/>
    </location>
</feature>
<evidence type="ECO:0000313" key="2">
    <source>
        <dbReference type="EMBL" id="MBA0766547.1"/>
    </source>
</evidence>
<sequence>MSSEQKKLIKNVLLDMILLGQDVCSAINRSNSFKVKCIELGMRVNRLLLMLRRLPRFLTSAAPFYLLSVNSIVVKLEDNFKVAQRIVHNCKPRRRLCRFFTGHIRISTDFQELFHVLDASITEIEWLVSHYEPQSKDGGSMYSPTVLVWSCIATVEMGPSLDDRIEAANRLASLVHKQLIFEGGLPSLIKLLKVLASMQSLTFQRCMLASWQVGRKWRRKAPKFGLK</sequence>
<comment type="caution">
    <text evidence="2">The sequence shown here is derived from an EMBL/GenBank/DDBJ whole genome shotgun (WGS) entry which is preliminary data.</text>
</comment>
<protein>
    <recommendedName>
        <fullName evidence="1">DUF7792 domain-containing protein</fullName>
    </recommendedName>
</protein>
<accession>A0A7J9E0L4</accession>
<organism evidence="2 3">
    <name type="scientific">Gossypium trilobum</name>
    <dbReference type="NCBI Taxonomy" id="34281"/>
    <lineage>
        <taxon>Eukaryota</taxon>
        <taxon>Viridiplantae</taxon>
        <taxon>Streptophyta</taxon>
        <taxon>Embryophyta</taxon>
        <taxon>Tracheophyta</taxon>
        <taxon>Spermatophyta</taxon>
        <taxon>Magnoliopsida</taxon>
        <taxon>eudicotyledons</taxon>
        <taxon>Gunneridae</taxon>
        <taxon>Pentapetalae</taxon>
        <taxon>rosids</taxon>
        <taxon>malvids</taxon>
        <taxon>Malvales</taxon>
        <taxon>Malvaceae</taxon>
        <taxon>Malvoideae</taxon>
        <taxon>Gossypium</taxon>
    </lineage>
</organism>
<name>A0A7J9E0L4_9ROSI</name>
<reference evidence="2 3" key="1">
    <citation type="journal article" date="2019" name="Genome Biol. Evol.">
        <title>Insights into the evolution of the New World diploid cottons (Gossypium, subgenus Houzingenia) based on genome sequencing.</title>
        <authorList>
            <person name="Grover C.E."/>
            <person name="Arick M.A. 2nd"/>
            <person name="Thrash A."/>
            <person name="Conover J.L."/>
            <person name="Sanders W.S."/>
            <person name="Peterson D.G."/>
            <person name="Frelichowski J.E."/>
            <person name="Scheffler J.A."/>
            <person name="Scheffler B.E."/>
            <person name="Wendel J.F."/>
        </authorList>
    </citation>
    <scope>NUCLEOTIDE SEQUENCE [LARGE SCALE GENOMIC DNA]</scope>
    <source>
        <strain evidence="2">8</strain>
        <tissue evidence="2">Leaf</tissue>
    </source>
</reference>
<dbReference type="GO" id="GO:0007166">
    <property type="term" value="P:cell surface receptor signaling pathway"/>
    <property type="evidence" value="ECO:0007669"/>
    <property type="project" value="InterPro"/>
</dbReference>
<dbReference type="EMBL" id="JABEZW010000005">
    <property type="protein sequence ID" value="MBA0766547.1"/>
    <property type="molecule type" value="Genomic_DNA"/>
</dbReference>